<dbReference type="InterPro" id="IPR000504">
    <property type="entry name" value="RRM_dom"/>
</dbReference>
<gene>
    <name evidence="11" type="ORF">ALECFALPRED_008939</name>
</gene>
<dbReference type="PANTHER" id="PTHR48182:SF2">
    <property type="entry name" value="PROTEIN SERAC1"/>
    <property type="match status" value="1"/>
</dbReference>
<dbReference type="InterPro" id="IPR035979">
    <property type="entry name" value="RBD_domain_sf"/>
</dbReference>
<keyword evidence="8" id="KW-0175">Coiled coil</keyword>
<dbReference type="EMBL" id="CAJPDR010000063">
    <property type="protein sequence ID" value="CAF9913679.1"/>
    <property type="molecule type" value="Genomic_DNA"/>
</dbReference>
<dbReference type="SUPFAM" id="SSF52540">
    <property type="entry name" value="P-loop containing nucleoside triphosphate hydrolases"/>
    <property type="match status" value="1"/>
</dbReference>
<reference evidence="11" key="1">
    <citation type="submission" date="2021-03" db="EMBL/GenBank/DDBJ databases">
        <authorList>
            <person name="Tagirdzhanova G."/>
        </authorList>
    </citation>
    <scope>NUCLEOTIDE SEQUENCE</scope>
</reference>
<evidence type="ECO:0000256" key="9">
    <source>
        <dbReference type="SAM" id="MobiDB-lite"/>
    </source>
</evidence>
<evidence type="ECO:0000256" key="8">
    <source>
        <dbReference type="SAM" id="Coils"/>
    </source>
</evidence>
<feature type="coiled-coil region" evidence="8">
    <location>
        <begin position="1289"/>
        <end position="1328"/>
    </location>
</feature>
<dbReference type="Pfam" id="PF00931">
    <property type="entry name" value="NB-ARC"/>
    <property type="match status" value="1"/>
</dbReference>
<evidence type="ECO:0000259" key="10">
    <source>
        <dbReference type="PROSITE" id="PS50102"/>
    </source>
</evidence>
<feature type="domain" description="RRM" evidence="10">
    <location>
        <begin position="7"/>
        <end position="85"/>
    </location>
</feature>
<evidence type="ECO:0000256" key="1">
    <source>
        <dbReference type="ARBA" id="ARBA00004173"/>
    </source>
</evidence>
<evidence type="ECO:0000256" key="2">
    <source>
        <dbReference type="ARBA" id="ARBA00004240"/>
    </source>
</evidence>
<name>A0A8H3EYD6_9LECA</name>
<protein>
    <recommendedName>
        <fullName evidence="10">RRM domain-containing protein</fullName>
    </recommendedName>
</protein>
<sequence length="1454" mass="163724">MQPKDSATVRVSNLSPSLKESELHDLLDRNVNATSSISLFPHSSTEDSSLVVTVNFQSSSSAKKALNLSGRVLAGRNVSIERDFMGFTVLAAPKDPKLDIIAIHGLNGHAYGTWAYHQDGQPGFEAMWLRDFVPDNVPNARILVYGYNSALLGSNTSVSNVKDFAHDLLQRIIDDRADQVRYLIFSGIIADALGEDTAFGLYMPLIGGYRGEADSMQALISAYEDPERYPSIGAATRSILFLATPHGGSKSANIGSLLSHVASLAFQSPSKQLLETLKHNSDVLSRLSHEFRKIHSSFNIVNFYERRKTPGLNSLIVDETSSKLGVEKRTNSGPPMEPYFMVPVSPNPQFVGRTEQLQLLEDFLSAQDYDTCSAYPVVAVHGLGGVGKTQLATRFVYDRKIRKPGASVFWVSARSVDEIETGFHEIANKMSLIRKADGGVKYARPEITATAEPAAEVKYQSDGANLLKSWMLTPGNEDWLLVFDNFDDIRVKIDRFLPIGASGSVLITTRDRNVIGSVATSGFPRTAMDPLDAEHLFLRIQSLGAEPDLQRSDSGPERQDLKHILEELQCFPLAIDQAASFIRENSPMTLREYLTYLKPRSVDRERLLRFKQANPTYPESVMTTWEISLQYLERTQPRAGWILQLLGFLDHSSISEKLLTAVTKRIPWMFDATLIGKQLPLKYQTQMAFLEDDVGFRAAIGTLVSLSLIQRHLSGPTLHVHPLVHEWIRVRLNPYPEQQVKFTIVAALILYQYLPSEIVIMLDYHAPFISPKISHRINQVSHHIRGVLANLGDYAMHATIIPLECFMLCELYFLASFSNHLVHPFDISTAILEDLDRIMKLIIRRLPRDLMPMGYFVHRVSLWLRRNPNQMNRLTPVSKMIDTFESLHFEMRELPDDFLMLLASSVVDVCDRLNHTFAEELVHGNDQYYKSSMDRKEQRRHMRYRLLESLRSRFSSIEPLSTLLRKTDLVIKNRLVRVMTPEEFATQKWFDMKQKLSSEALGSSSFDEEAACLCLLAKLLWEYRGPKNFLDLQNVFSSVISECSSMRIRARQSAVLQRDRAGIHAMSRSSYISSSFGREIVSKSTNKTDADLITPLNYIWAITPLVAQTISDPRQQWKVSRIGDSHIGPLALSQRRWSLDLVSRVSKIYKRIRADQGDNTGTDALFLNHFKGLSVRYCLMNIYANLEDWDRLQRELVIILQCDDVLRFCNTSKALPWETELVASVQGDVSSPPPSSRPQRNAQEPLWPFLVTRLFKTARELVTGQVLYTLGVSRTSAEPSPVTRLQEPKVQTQNRAAEIEARLQAAASQRQSRELVHLQNKISRLERLGLPDSCNCIADPNVDGAIAHFFTLAQKKEALNQAEANDLQLKIGVVARMSPKAHTKYLGNLEIIHQLAQKLSAGFPESMDVGYASDEGKFGGGSDTGSSDEEMEEDVDDRVDLDINAGLTQFDWGW</sequence>
<feature type="compositionally biased region" description="Acidic residues" evidence="9">
    <location>
        <begin position="1426"/>
        <end position="1436"/>
    </location>
</feature>
<dbReference type="GO" id="GO:0005739">
    <property type="term" value="C:mitochondrion"/>
    <property type="evidence" value="ECO:0007669"/>
    <property type="project" value="UniProtKB-SubCell"/>
</dbReference>
<dbReference type="Pfam" id="PF00076">
    <property type="entry name" value="RRM_1"/>
    <property type="match status" value="1"/>
</dbReference>
<dbReference type="GO" id="GO:0003723">
    <property type="term" value="F:RNA binding"/>
    <property type="evidence" value="ECO:0007669"/>
    <property type="project" value="UniProtKB-UniRule"/>
</dbReference>
<dbReference type="Gene3D" id="3.30.70.330">
    <property type="match status" value="1"/>
</dbReference>
<dbReference type="SUPFAM" id="SSF54928">
    <property type="entry name" value="RNA-binding domain, RBD"/>
    <property type="match status" value="1"/>
</dbReference>
<comment type="caution">
    <text evidence="11">The sequence shown here is derived from an EMBL/GenBank/DDBJ whole genome shotgun (WGS) entry which is preliminary data.</text>
</comment>
<feature type="region of interest" description="Disordered" evidence="9">
    <location>
        <begin position="1412"/>
        <end position="1436"/>
    </location>
</feature>
<dbReference type="Gene3D" id="3.40.50.300">
    <property type="entry name" value="P-loop containing nucleotide triphosphate hydrolases"/>
    <property type="match status" value="1"/>
</dbReference>
<dbReference type="Proteomes" id="UP000664203">
    <property type="component" value="Unassembled WGS sequence"/>
</dbReference>
<keyword evidence="7" id="KW-0694">RNA-binding</keyword>
<dbReference type="InterPro" id="IPR052374">
    <property type="entry name" value="SERAC1"/>
</dbReference>
<organism evidence="11 12">
    <name type="scientific">Alectoria fallacina</name>
    <dbReference type="NCBI Taxonomy" id="1903189"/>
    <lineage>
        <taxon>Eukaryota</taxon>
        <taxon>Fungi</taxon>
        <taxon>Dikarya</taxon>
        <taxon>Ascomycota</taxon>
        <taxon>Pezizomycotina</taxon>
        <taxon>Lecanoromycetes</taxon>
        <taxon>OSLEUM clade</taxon>
        <taxon>Lecanoromycetidae</taxon>
        <taxon>Lecanorales</taxon>
        <taxon>Lecanorineae</taxon>
        <taxon>Parmeliaceae</taxon>
        <taxon>Alectoria</taxon>
    </lineage>
</organism>
<evidence type="ECO:0000256" key="4">
    <source>
        <dbReference type="ARBA" id="ARBA00022824"/>
    </source>
</evidence>
<keyword evidence="12" id="KW-1185">Reference proteome</keyword>
<dbReference type="OrthoDB" id="5086500at2759"/>
<evidence type="ECO:0000256" key="3">
    <source>
        <dbReference type="ARBA" id="ARBA00004370"/>
    </source>
</evidence>
<dbReference type="SMART" id="SM00360">
    <property type="entry name" value="RRM"/>
    <property type="match status" value="1"/>
</dbReference>
<accession>A0A8H3EYD6</accession>
<evidence type="ECO:0000256" key="5">
    <source>
        <dbReference type="ARBA" id="ARBA00023128"/>
    </source>
</evidence>
<dbReference type="GO" id="GO:0005783">
    <property type="term" value="C:endoplasmic reticulum"/>
    <property type="evidence" value="ECO:0007669"/>
    <property type="project" value="UniProtKB-SubCell"/>
</dbReference>
<comment type="subcellular location">
    <subcellularLocation>
        <location evidence="2">Endoplasmic reticulum</location>
    </subcellularLocation>
    <subcellularLocation>
        <location evidence="3">Membrane</location>
    </subcellularLocation>
    <subcellularLocation>
        <location evidence="1">Mitochondrion</location>
    </subcellularLocation>
</comment>
<keyword evidence="4" id="KW-0256">Endoplasmic reticulum</keyword>
<evidence type="ECO:0000256" key="7">
    <source>
        <dbReference type="PROSITE-ProRule" id="PRU00176"/>
    </source>
</evidence>
<dbReference type="InterPro" id="IPR002182">
    <property type="entry name" value="NB-ARC"/>
</dbReference>
<dbReference type="PROSITE" id="PS50102">
    <property type="entry name" value="RRM"/>
    <property type="match status" value="1"/>
</dbReference>
<evidence type="ECO:0000256" key="6">
    <source>
        <dbReference type="ARBA" id="ARBA00023136"/>
    </source>
</evidence>
<dbReference type="GO" id="GO:0043531">
    <property type="term" value="F:ADP binding"/>
    <property type="evidence" value="ECO:0007669"/>
    <property type="project" value="InterPro"/>
</dbReference>
<dbReference type="InterPro" id="IPR056681">
    <property type="entry name" value="DUF7779"/>
</dbReference>
<dbReference type="PANTHER" id="PTHR48182">
    <property type="entry name" value="PROTEIN SERAC1"/>
    <property type="match status" value="1"/>
</dbReference>
<dbReference type="Pfam" id="PF25000">
    <property type="entry name" value="DUF7779"/>
    <property type="match status" value="1"/>
</dbReference>
<keyword evidence="6" id="KW-0472">Membrane</keyword>
<evidence type="ECO:0000313" key="11">
    <source>
        <dbReference type="EMBL" id="CAF9913679.1"/>
    </source>
</evidence>
<keyword evidence="5" id="KW-0496">Mitochondrion</keyword>
<dbReference type="InterPro" id="IPR012677">
    <property type="entry name" value="Nucleotide-bd_a/b_plait_sf"/>
</dbReference>
<evidence type="ECO:0000313" key="12">
    <source>
        <dbReference type="Proteomes" id="UP000664203"/>
    </source>
</evidence>
<dbReference type="CDD" id="cd00590">
    <property type="entry name" value="RRM_SF"/>
    <property type="match status" value="1"/>
</dbReference>
<dbReference type="InterPro" id="IPR027417">
    <property type="entry name" value="P-loop_NTPase"/>
</dbReference>
<proteinExistence type="predicted"/>
<dbReference type="GO" id="GO:0016020">
    <property type="term" value="C:membrane"/>
    <property type="evidence" value="ECO:0007669"/>
    <property type="project" value="UniProtKB-SubCell"/>
</dbReference>